<proteinExistence type="predicted"/>
<evidence type="ECO:0000313" key="3">
    <source>
        <dbReference type="EMBL" id="PVE12824.1"/>
    </source>
</evidence>
<dbReference type="Proteomes" id="UP000245992">
    <property type="component" value="Unassembled WGS sequence"/>
</dbReference>
<evidence type="ECO:0000256" key="2">
    <source>
        <dbReference type="SAM" id="SignalP"/>
    </source>
</evidence>
<reference evidence="3 4" key="1">
    <citation type="submission" date="2013-12" db="EMBL/GenBank/DDBJ databases">
        <title>Annotated genome of Streptomyces scopuliridis.</title>
        <authorList>
            <person name="Olson J.B."/>
        </authorList>
    </citation>
    <scope>NUCLEOTIDE SEQUENCE [LARGE SCALE GENOMIC DNA]</scope>
    <source>
        <strain evidence="3 4">RB72</strain>
    </source>
</reference>
<feature type="region of interest" description="Disordered" evidence="1">
    <location>
        <begin position="54"/>
        <end position="89"/>
    </location>
</feature>
<feature type="chain" id="PRO_5015487661" evidence="2">
    <location>
        <begin position="31"/>
        <end position="89"/>
    </location>
</feature>
<dbReference type="AlphaFoldDB" id="A0A2T7TCC3"/>
<accession>A0A2T7TCC3</accession>
<dbReference type="EMBL" id="AZSP01000058">
    <property type="protein sequence ID" value="PVE12824.1"/>
    <property type="molecule type" value="Genomic_DNA"/>
</dbReference>
<feature type="signal peptide" evidence="2">
    <location>
        <begin position="1"/>
        <end position="30"/>
    </location>
</feature>
<sequence length="89" mass="9557">MLDMRAFTRAALVVVCAAGTALTVVPAAQAAPHAAAQKCRYYYTTWGQGPNGETTGFGDYAEGATDPEGRTCQNGWWVDAREDEEGARR</sequence>
<keyword evidence="4" id="KW-1185">Reference proteome</keyword>
<protein>
    <submittedName>
        <fullName evidence="3">Uncharacterized protein</fullName>
    </submittedName>
</protein>
<evidence type="ECO:0000313" key="4">
    <source>
        <dbReference type="Proteomes" id="UP000245992"/>
    </source>
</evidence>
<keyword evidence="2" id="KW-0732">Signal</keyword>
<gene>
    <name evidence="3" type="ORF">Y717_27355</name>
</gene>
<organism evidence="3 4">
    <name type="scientific">Streptomyces scopuliridis RB72</name>
    <dbReference type="NCBI Taxonomy" id="1440053"/>
    <lineage>
        <taxon>Bacteria</taxon>
        <taxon>Bacillati</taxon>
        <taxon>Actinomycetota</taxon>
        <taxon>Actinomycetes</taxon>
        <taxon>Kitasatosporales</taxon>
        <taxon>Streptomycetaceae</taxon>
        <taxon>Streptomyces</taxon>
    </lineage>
</organism>
<name>A0A2T7TCC3_9ACTN</name>
<comment type="caution">
    <text evidence="3">The sequence shown here is derived from an EMBL/GenBank/DDBJ whole genome shotgun (WGS) entry which is preliminary data.</text>
</comment>
<evidence type="ECO:0000256" key="1">
    <source>
        <dbReference type="SAM" id="MobiDB-lite"/>
    </source>
</evidence>